<proteinExistence type="predicted"/>
<evidence type="ECO:0000256" key="1">
    <source>
        <dbReference type="SAM" id="MobiDB-lite"/>
    </source>
</evidence>
<protein>
    <submittedName>
        <fullName evidence="2">Uncharacterized protein</fullName>
    </submittedName>
</protein>
<evidence type="ECO:0000313" key="3">
    <source>
        <dbReference type="Proteomes" id="UP000740926"/>
    </source>
</evidence>
<sequence>MRRVARRPGYAVCVVAEMPLPANPGAMTNAPGHTRLPSRANRRRRGGSPAAADRGRAPIRQHRSRSAPASSGRMPACGQRLGNQPE</sequence>
<keyword evidence="3" id="KW-1185">Reference proteome</keyword>
<comment type="caution">
    <text evidence="2">The sequence shown here is derived from an EMBL/GenBank/DDBJ whole genome shotgun (WGS) entry which is preliminary data.</text>
</comment>
<dbReference type="EMBL" id="JAANIU010006532">
    <property type="protein sequence ID" value="KAG1541445.1"/>
    <property type="molecule type" value="Genomic_DNA"/>
</dbReference>
<dbReference type="Proteomes" id="UP000740926">
    <property type="component" value="Unassembled WGS sequence"/>
</dbReference>
<dbReference type="AlphaFoldDB" id="A0A9P6Y7M4"/>
<feature type="region of interest" description="Disordered" evidence="1">
    <location>
        <begin position="19"/>
        <end position="86"/>
    </location>
</feature>
<reference evidence="2 3" key="1">
    <citation type="journal article" date="2020" name="Microb. Genom.">
        <title>Genetic diversity of clinical and environmental Mucorales isolates obtained from an investigation of mucormycosis cases among solid organ transplant recipients.</title>
        <authorList>
            <person name="Nguyen M.H."/>
            <person name="Kaul D."/>
            <person name="Muto C."/>
            <person name="Cheng S.J."/>
            <person name="Richter R.A."/>
            <person name="Bruno V.M."/>
            <person name="Liu G."/>
            <person name="Beyhan S."/>
            <person name="Sundermann A.J."/>
            <person name="Mounaud S."/>
            <person name="Pasculle A.W."/>
            <person name="Nierman W.C."/>
            <person name="Driscoll E."/>
            <person name="Cumbie R."/>
            <person name="Clancy C.J."/>
            <person name="Dupont C.L."/>
        </authorList>
    </citation>
    <scope>NUCLEOTIDE SEQUENCE [LARGE SCALE GENOMIC DNA]</scope>
    <source>
        <strain evidence="2 3">GL24</strain>
    </source>
</reference>
<evidence type="ECO:0000313" key="2">
    <source>
        <dbReference type="EMBL" id="KAG1541445.1"/>
    </source>
</evidence>
<organism evidence="2 3">
    <name type="scientific">Rhizopus delemar</name>
    <dbReference type="NCBI Taxonomy" id="936053"/>
    <lineage>
        <taxon>Eukaryota</taxon>
        <taxon>Fungi</taxon>
        <taxon>Fungi incertae sedis</taxon>
        <taxon>Mucoromycota</taxon>
        <taxon>Mucoromycotina</taxon>
        <taxon>Mucoromycetes</taxon>
        <taxon>Mucorales</taxon>
        <taxon>Mucorineae</taxon>
        <taxon>Rhizopodaceae</taxon>
        <taxon>Rhizopus</taxon>
    </lineage>
</organism>
<accession>A0A9P6Y7M4</accession>
<name>A0A9P6Y7M4_9FUNG</name>
<gene>
    <name evidence="2" type="ORF">G6F50_014232</name>
</gene>